<feature type="domain" description="Dynein heavy chain hydrolytic ATP-binding dynein motor region" evidence="17">
    <location>
        <begin position="996"/>
        <end position="1322"/>
    </location>
</feature>
<dbReference type="Pfam" id="PF12775">
    <property type="entry name" value="AAA_7"/>
    <property type="match status" value="1"/>
</dbReference>
<dbReference type="InterPro" id="IPR042222">
    <property type="entry name" value="Dynein_2_N"/>
</dbReference>
<evidence type="ECO:0000313" key="25">
    <source>
        <dbReference type="Proteomes" id="UP000515204"/>
    </source>
</evidence>
<dbReference type="SUPFAM" id="SSF52540">
    <property type="entry name" value="P-loop containing nucleoside triphosphate hydrolases"/>
    <property type="match status" value="3"/>
</dbReference>
<feature type="coiled-coil region" evidence="14">
    <location>
        <begin position="2257"/>
        <end position="2284"/>
    </location>
</feature>
<comment type="subcellular location">
    <subcellularLocation>
        <location evidence="1">Cytoplasm</location>
        <location evidence="1">Cytoskeleton</location>
        <location evidence="1">Cilium axoneme</location>
    </subcellularLocation>
</comment>
<dbReference type="FunFam" id="3.40.50.300:FF:000320">
    <property type="entry name" value="Dynein, axonemal, heavy chain 5"/>
    <property type="match status" value="1"/>
</dbReference>
<dbReference type="Pfam" id="PF17857">
    <property type="entry name" value="AAA_lid_1"/>
    <property type="match status" value="1"/>
</dbReference>
<dbReference type="Pfam" id="PF03028">
    <property type="entry name" value="Dynein_heavy"/>
    <property type="match status" value="1"/>
</dbReference>
<evidence type="ECO:0000259" key="22">
    <source>
        <dbReference type="Pfam" id="PF17857"/>
    </source>
</evidence>
<evidence type="ECO:0000259" key="17">
    <source>
        <dbReference type="Pfam" id="PF12774"/>
    </source>
</evidence>
<dbReference type="Proteomes" id="UP000515204">
    <property type="component" value="Unplaced"/>
</dbReference>
<evidence type="ECO:0000256" key="7">
    <source>
        <dbReference type="ARBA" id="ARBA00022840"/>
    </source>
</evidence>
<keyword evidence="4" id="KW-0493">Microtubule</keyword>
<dbReference type="Pfam" id="PF12777">
    <property type="entry name" value="MT"/>
    <property type="match status" value="1"/>
</dbReference>
<dbReference type="Pfam" id="PF12780">
    <property type="entry name" value="AAA_8"/>
    <property type="match status" value="1"/>
</dbReference>
<evidence type="ECO:0000256" key="4">
    <source>
        <dbReference type="ARBA" id="ARBA00022701"/>
    </source>
</evidence>
<dbReference type="InterPro" id="IPR013602">
    <property type="entry name" value="Dynein_heavy_linker"/>
</dbReference>
<dbReference type="InterPro" id="IPR024317">
    <property type="entry name" value="Dynein_heavy_chain_D4_dom"/>
</dbReference>
<evidence type="ECO:0000313" key="26">
    <source>
        <dbReference type="RefSeq" id="XP_014478703.1"/>
    </source>
</evidence>
<dbReference type="FunFam" id="1.10.8.1220:FF:000001">
    <property type="entry name" value="Dynein axonemal heavy chain 5"/>
    <property type="match status" value="1"/>
</dbReference>
<evidence type="ECO:0000259" key="24">
    <source>
        <dbReference type="Pfam" id="PF18199"/>
    </source>
</evidence>
<dbReference type="OrthoDB" id="424310at2759"/>
<keyword evidence="5" id="KW-0677">Repeat</keyword>
<feature type="domain" description="Dynein heavy chain linker" evidence="16">
    <location>
        <begin position="439"/>
        <end position="865"/>
    </location>
</feature>
<evidence type="ECO:0000259" key="20">
    <source>
        <dbReference type="Pfam" id="PF12781"/>
    </source>
</evidence>
<reference evidence="26" key="1">
    <citation type="submission" date="2025-08" db="UniProtKB">
        <authorList>
            <consortium name="RefSeq"/>
        </authorList>
    </citation>
    <scope>IDENTIFICATION</scope>
</reference>
<evidence type="ECO:0000256" key="10">
    <source>
        <dbReference type="ARBA" id="ARBA00023069"/>
    </source>
</evidence>
<feature type="domain" description="Dynein heavy chain C-terminal" evidence="24">
    <location>
        <begin position="3422"/>
        <end position="3685"/>
    </location>
</feature>
<evidence type="ECO:0000259" key="19">
    <source>
        <dbReference type="Pfam" id="PF12780"/>
    </source>
</evidence>
<feature type="domain" description="Dynein heavy chain AAA lid" evidence="23">
    <location>
        <begin position="3243"/>
        <end position="3380"/>
    </location>
</feature>
<keyword evidence="10" id="KW-0969">Cilium</keyword>
<organism evidence="25 26">
    <name type="scientific">Dinoponera quadriceps</name>
    <name type="common">South American ant</name>
    <dbReference type="NCBI Taxonomy" id="609295"/>
    <lineage>
        <taxon>Eukaryota</taxon>
        <taxon>Metazoa</taxon>
        <taxon>Ecdysozoa</taxon>
        <taxon>Arthropoda</taxon>
        <taxon>Hexapoda</taxon>
        <taxon>Insecta</taxon>
        <taxon>Pterygota</taxon>
        <taxon>Neoptera</taxon>
        <taxon>Endopterygota</taxon>
        <taxon>Hymenoptera</taxon>
        <taxon>Apocrita</taxon>
        <taxon>Aculeata</taxon>
        <taxon>Formicoidea</taxon>
        <taxon>Formicidae</taxon>
        <taxon>Ponerinae</taxon>
        <taxon>Ponerini</taxon>
        <taxon>Dinoponera</taxon>
    </lineage>
</organism>
<keyword evidence="3" id="KW-0963">Cytoplasm</keyword>
<dbReference type="InterPro" id="IPR035706">
    <property type="entry name" value="AAA_9"/>
</dbReference>
<dbReference type="PANTHER" id="PTHR45703">
    <property type="entry name" value="DYNEIN HEAVY CHAIN"/>
    <property type="match status" value="1"/>
</dbReference>
<evidence type="ECO:0000256" key="12">
    <source>
        <dbReference type="ARBA" id="ARBA00023212"/>
    </source>
</evidence>
<dbReference type="Gene3D" id="1.20.140.100">
    <property type="entry name" value="Dynein heavy chain, N-terminal domain 2"/>
    <property type="match status" value="1"/>
</dbReference>
<dbReference type="FunFam" id="3.40.50.300:FF:000049">
    <property type="entry name" value="Dynein, axonemal, heavy chain 5"/>
    <property type="match status" value="1"/>
</dbReference>
<dbReference type="RefSeq" id="XP_014478703.1">
    <property type="nucleotide sequence ID" value="XM_014623217.1"/>
</dbReference>
<dbReference type="Pfam" id="PF18199">
    <property type="entry name" value="Dynein_C"/>
    <property type="match status" value="1"/>
</dbReference>
<dbReference type="GO" id="GO:0005930">
    <property type="term" value="C:axoneme"/>
    <property type="evidence" value="ECO:0007669"/>
    <property type="project" value="UniProtKB-SubCell"/>
</dbReference>
<dbReference type="PANTHER" id="PTHR45703:SF1">
    <property type="entry name" value="DYNEINS HEAVY CHAIN"/>
    <property type="match status" value="1"/>
</dbReference>
<proteinExistence type="inferred from homology"/>
<dbReference type="Gene3D" id="3.40.50.300">
    <property type="entry name" value="P-loop containing nucleotide triphosphate hydrolases"/>
    <property type="match status" value="5"/>
</dbReference>
<keyword evidence="11" id="KW-0505">Motor protein</keyword>
<dbReference type="Gene3D" id="1.10.472.130">
    <property type="match status" value="1"/>
</dbReference>
<dbReference type="Gene3D" id="1.20.920.20">
    <property type="match status" value="1"/>
</dbReference>
<dbReference type="GeneID" id="106746541"/>
<sequence>MLRLHSFQGMVSEDIKRGALTITNKFYTEICRAVGKSRTLRKIPAKRLPQLMRCLTNVFVQQILGVTMRTIDCLISIMREARFCPRIEFQLVCEDGRLVTQPDVEEVFSTYHDIIRSIEAIAQDLMPLEEWLDVRAREKYIKITLPDWFVEESHRELQDIMDVLFRPVNEHVALVSEEFGDVCSSSSRSRIRSLTSKQPNFEAYLSYIRKYKDYLSRTSSMLSSLPYNVGRLEQIGAKESLRRICADVVNVLTAELVRYHRDFNHSICTDFEELKSTALDIPKDAQSLIQLAEYMSHASKVSMRELERRIRRSIRMLCELSDITVLSDEHVELNKRTVNWLGDVQPVFAQNNTLCEAMKSELEEELQRRINGLNTEVNATFPQLLILDSMDDIDRVGEYAEHYKELIKRYERMNGEMRAINSEERLFKFPETEFPKIGELGETIVPFHTLIRTVHQWQRDNSVWLNGPFERLDATVIERKTVSYLDEITEMSRTMKSRIKMDVTANRSYKFAGIADDPDPMQQPAPLKLCWQALNNVNGFKAYLPLAVCMCNPALEARHWREMSAICGFDLTPNAGTTLRKMIDMNLMDNIDKYRAISLGANKELRLQRELAEMIAEWRPVSFEMSADAQTAVFEHASDIETLLCEHFVKIEEMRASHFVGPVLPDVLGFLAVLTRIQESLDRWTRIQHRKLQLDLIFSHPGVATRLHGEAALYREATGILRDVVDRFTEDPTYRRMRESTDLPEILSGVNEKLEEAGKGVSDYLDLKRLSFPRFFFLENSEIREILFEPDPVKRFQCVKKCFPGVERLKLGRRSGRIERVVGRYGESLGLKNSVPRSTGAGNEEEWLIRLEEETTGAVREAIPRCLPPLGEDPLAARDDVPSVAVVCGLQLHWTSSVEECLASSNAAALGCLSARYSDWIVSTTSVLGGDLTRRHRSLLTSLIVISSVHKDILGLLLERNVSEKREFEWAAQMRYYRQPDTELVRVAVFNATIEYGYEYQHYQQNIVSTPLTDRCFRTVMQAYRYHLYSSVVGPTGTGKTETIRSLASALAKPFYVVHCSRSVSYECAARPFKGVICRGAWLCLENLDGLKLELLSAIAENLARMKRAVSAKLRTVSLDGCALSLNASGNVCVSIEPRRRSELPDNLKVLFRSVSMMAPDLGRIAEIELSAGGFLRASDLAARLALGYRLLSEQLAGKDRYDLGLGSLRAVLGAAVGMKRSLPPEQDECALLLRSMIDVNMPQLRDATDVVLFQDLMRDIFPESVVPPFDHSAISSALEDACAGRCLTLHEVFKLKAIQIVELMCVRRALVLVGEPSSGKTEILRTLVEALSLLADRGNGIGATVELETVLPGAVDGDELLFGRLCAAALRRFAEDTSPSGRKWLVLDGALSGAWLENLHTVLDGNRTLHLASGERLPVTEATSVVFETVDLLEASPSLVSRCGIVHIDVHSVGWRPHALAHLASHGVYGGHEETVSALLDWAVDPCLDFLRENAGVPTARELHLVVSTLSLLEMLLKDACEEATEDDTDNHFVVWAQAALISAIIWGLGGNLVEDSQARFDAFCASLWNGAGHPKPDCVRHLDLPTEGLIQENVYVFRGAGSWRYCADALKSERIPETRNFGQAYIPTMSSVKYHRVFSRHIHHRKPFLVYGDVAVGKSCMMRELLSNGLPANCQSNFLSFASMLNASRARSLLLAKLNKTRRANYEPGGGRYCVNFVDDVSGAVVRRPEARHALELLRQLLSYGYCYDASCESTKVFLRDVGFALAFTTGRTGEDVPPRLLRHFNSYTLPAPTTDDIFRIHSAMLLGNLKGNLFAADVTGTVNSMVNATIGVYRSVVKTLRAVPAKLCYFFDLRDVSRVIAGCSLIQKESVETKITFIRLWVHEILRVFGDRMSTDEDDREWLFLRTRDAVKSNFKDSYEVAFDHLPKSEDARITKDSFGDFVFGNVMDAERKRYEEISSMEALRNKVLAQLDEYNARKKRKLDVVVCHYMLRSLVKIARILSIPGGSVLMISGTGSGRRSATALAAFVQRQSLFEATAESCRDADAWRRHLRGVLRECGALRRDVTCFMSERRMREELLGDVSCLLSTGELPDLFTAEDRQDIIAMTRLHAQAGDRNAEVSARSVMLYFAEQCRRRLHFALSFTPVSAALRACLRAHPSLARHCTVNCYEEWPEQALLEIAVRHMRRANVREEMKARAARICVRFHEDARRMSSRYRETFGRTVHVTFPGFLHMLRLYTRLTSRKQREIVGTRNRYLAGLEKLELAAEQVEQMKATLTILKPQLELSARQTVISMKEVEDENVTVERATGVVKQEEEIANRKAEIAGTLKSECEADLAVAIPILEDAVLALNTLKPTDITLVKAMKNPPDTIKLVMAAVCVMLGVPPDRTIDPVTGRRYTDYWGPSKRVLGDMNFLQSLRDYDKDNIAPAVMQVIKKTYMTDVSFMPRIVAKASSAAEGLCKWVRAMVSYDEVAKVVAPKKKKLAEAQTECDEAEAFLNEKRQSLAALNAKLAALNDSLRRTLRKKLNLETEVATCTGKLIKAEKLIASLGGEKYRWMECCRNLQTSYDNLAGDMLLSCGIVAYAASYNTSFRDQALAEWKAVVATAGIPHAETYSFVSVLGDETEINRWQSCGLSENRFAVENAVILRNSEQWCLFIDSQNQINRWIKRVERKNGLKVVKLTDADCMTVIERSIETGAPVLLENVGERLETGLEPILLRDTYENGDSRCIDFAGKSLRYSQDFRFYLTTRLSNPNYTADLFSKLTIIDFSMPDATLRDKLLDIVVSKEKPELQEKFETLRVQDAANKKVLQQQEDNILSTLSSTSANILEDEKAIRTLDSSKSLTMEIMRRQEAAGATVKDIGRFRDAYTQLAEHCAELFCTLNALSSLNHMYRFSFSWFIQLYVSSIETSSRSVLLEKRLRFLKSSFTRNLHSSVCRSLFDKHKLLYSFLLCVKVLIDTGRLTREEVRCFTSSEAEDLDGTSAPEWLSATAWRQIRGLSSRLPALRQLTSEFRSNGAAWRKYCETVPFASDPLPWPDHGLTRFQKLLIVKAVRPDKIVAEVMRLIEDTMGDVFDSHPRLLMSESYEESNCRTPIILILPSYSAPLSLLSAYASARGYTSKFTWLSMGEGRSAEAEALIARARNHGGWVFLQNCHHAGDWIPRLERICEDLAPSSSDFRLWLSSRATPDFPISVLQNSVKIAYDSPLKLKQSLLRAYRSEPVSERQFFEGCPGRDKEFSRLLYGLSFFHAVVRERRHFGPQGWKVPYDFEQPDLEMSVRQLRDLVNEHAAGVPFDALLYLVGECNYGGKVTDLPDLRCLRHLLSTFCDAPSVGRSSDDPTEHSAPLRCEYRDVVAHINGMRLDAPPAAFAVDENALVARDAAAGREFLRSMSLLGRIAPADRQAGAEDRLREAVGKIKLPALFDLGEITRSGLGSREPLDAILTREAELINRIVITVAESLSDLTLALNGDVVMSDRLEDFSKEICNNEVPRLWRAIDAGIVTRHLSNYIDLLLKRADFLRNWRDNGPPTFLRFDALSCCKRFLSAALLTFSRRRGVPVERVAPNLRVTSKDDEEDADAYYIHGLRLIGARWDAQRHVLTESRTNVFWCDMPPVRLTFGRDEGKVDDNVYECPVYVSPGRRCCEGETDGDEMRGAYVTSVSLESDVSRAHWIKRGAALFCQVDE</sequence>
<evidence type="ECO:0000259" key="16">
    <source>
        <dbReference type="Pfam" id="PF08393"/>
    </source>
</evidence>
<dbReference type="Pfam" id="PF12781">
    <property type="entry name" value="AAA_9"/>
    <property type="match status" value="1"/>
</dbReference>
<dbReference type="FunFam" id="1.20.920.30:FF:000002">
    <property type="entry name" value="Dynein axonemal heavy chain 3"/>
    <property type="match status" value="1"/>
</dbReference>
<dbReference type="GO" id="GO:0005524">
    <property type="term" value="F:ATP binding"/>
    <property type="evidence" value="ECO:0007669"/>
    <property type="project" value="UniProtKB-KW"/>
</dbReference>
<dbReference type="GO" id="GO:0030286">
    <property type="term" value="C:dynein complex"/>
    <property type="evidence" value="ECO:0007669"/>
    <property type="project" value="UniProtKB-KW"/>
</dbReference>
<feature type="domain" description="Dynein heavy chain ATP-binding dynein motor region" evidence="20">
    <location>
        <begin position="2633"/>
        <end position="2853"/>
    </location>
</feature>
<evidence type="ECO:0000259" key="21">
    <source>
        <dbReference type="Pfam" id="PF17852"/>
    </source>
</evidence>
<evidence type="ECO:0000256" key="11">
    <source>
        <dbReference type="ARBA" id="ARBA00023175"/>
    </source>
</evidence>
<dbReference type="InterPro" id="IPR024743">
    <property type="entry name" value="Dynein_HC_stalk"/>
</dbReference>
<gene>
    <name evidence="26" type="primary">LOC106746541</name>
</gene>
<keyword evidence="13" id="KW-0966">Cell projection</keyword>
<dbReference type="InterPro" id="IPR041658">
    <property type="entry name" value="AAA_lid_11"/>
</dbReference>
<evidence type="ECO:0000256" key="3">
    <source>
        <dbReference type="ARBA" id="ARBA00022490"/>
    </source>
</evidence>
<dbReference type="InterPro" id="IPR004273">
    <property type="entry name" value="Dynein_heavy_D6_P-loop"/>
</dbReference>
<dbReference type="Gene3D" id="3.10.490.20">
    <property type="match status" value="1"/>
</dbReference>
<dbReference type="Gene3D" id="1.20.1270.280">
    <property type="match status" value="1"/>
</dbReference>
<accession>A0A6P3XL59</accession>
<dbReference type="InterPro" id="IPR026983">
    <property type="entry name" value="DHC"/>
</dbReference>
<evidence type="ECO:0000256" key="9">
    <source>
        <dbReference type="ARBA" id="ARBA00023054"/>
    </source>
</evidence>
<keyword evidence="9 14" id="KW-0175">Coiled coil</keyword>
<keyword evidence="12" id="KW-0206">Cytoskeleton</keyword>
<dbReference type="InterPro" id="IPR043157">
    <property type="entry name" value="Dynein_AAA1S"/>
</dbReference>
<dbReference type="Pfam" id="PF17852">
    <property type="entry name" value="Dynein_AAA_lid"/>
    <property type="match status" value="1"/>
</dbReference>
<evidence type="ECO:0000259" key="15">
    <source>
        <dbReference type="Pfam" id="PF03028"/>
    </source>
</evidence>
<keyword evidence="25" id="KW-1185">Reference proteome</keyword>
<evidence type="ECO:0000256" key="14">
    <source>
        <dbReference type="SAM" id="Coils"/>
    </source>
</evidence>
<feature type="domain" description="Dynein heavy chain AAA 5 extension" evidence="21">
    <location>
        <begin position="1478"/>
        <end position="1606"/>
    </location>
</feature>
<dbReference type="GO" id="GO:0005874">
    <property type="term" value="C:microtubule"/>
    <property type="evidence" value="ECO:0007669"/>
    <property type="project" value="UniProtKB-KW"/>
</dbReference>
<evidence type="ECO:0000256" key="5">
    <source>
        <dbReference type="ARBA" id="ARBA00022737"/>
    </source>
</evidence>
<dbReference type="Pfam" id="PF08393">
    <property type="entry name" value="DHC_N2"/>
    <property type="match status" value="1"/>
</dbReference>
<feature type="domain" description="Dynein heavy chain region D6 P-loop" evidence="15">
    <location>
        <begin position="3095"/>
        <end position="3206"/>
    </location>
</feature>
<dbReference type="Gene3D" id="1.10.8.720">
    <property type="entry name" value="Region D6 of dynein motor"/>
    <property type="match status" value="1"/>
</dbReference>
<evidence type="ECO:0000256" key="1">
    <source>
        <dbReference type="ARBA" id="ARBA00004430"/>
    </source>
</evidence>
<dbReference type="GO" id="GO:0031514">
    <property type="term" value="C:motile cilium"/>
    <property type="evidence" value="ECO:0007669"/>
    <property type="project" value="UniProtKB-ARBA"/>
</dbReference>
<dbReference type="Gene3D" id="3.20.180.20">
    <property type="entry name" value="Dynein heavy chain, N-terminal domain 2"/>
    <property type="match status" value="1"/>
</dbReference>
<dbReference type="InterPro" id="IPR035699">
    <property type="entry name" value="AAA_6"/>
</dbReference>
<evidence type="ECO:0000256" key="2">
    <source>
        <dbReference type="ARBA" id="ARBA00008887"/>
    </source>
</evidence>
<dbReference type="KEGG" id="dqu:106746541"/>
<dbReference type="InterPro" id="IPR042219">
    <property type="entry name" value="AAA_lid_11_sf"/>
</dbReference>
<feature type="domain" description="Dynein heavy chain AAA module D4" evidence="19">
    <location>
        <begin position="1986"/>
        <end position="2245"/>
    </location>
</feature>
<dbReference type="InterPro" id="IPR042228">
    <property type="entry name" value="Dynein_linker_3"/>
</dbReference>
<feature type="domain" description="Dynein heavy chain 3 AAA+ lid" evidence="22">
    <location>
        <begin position="1829"/>
        <end position="1920"/>
    </location>
</feature>
<dbReference type="InterPro" id="IPR041466">
    <property type="entry name" value="Dynein_AAA5_ext"/>
</dbReference>
<evidence type="ECO:0000259" key="23">
    <source>
        <dbReference type="Pfam" id="PF18198"/>
    </source>
</evidence>
<evidence type="ECO:0000256" key="6">
    <source>
        <dbReference type="ARBA" id="ARBA00022741"/>
    </source>
</evidence>
<protein>
    <submittedName>
        <fullName evidence="26">Dynein heavy chain 7, axonemal-like</fullName>
    </submittedName>
</protein>
<comment type="similarity">
    <text evidence="2">Belongs to the dynein heavy chain family.</text>
</comment>
<evidence type="ECO:0000259" key="18">
    <source>
        <dbReference type="Pfam" id="PF12777"/>
    </source>
</evidence>
<dbReference type="GO" id="GO:0007018">
    <property type="term" value="P:microtubule-based movement"/>
    <property type="evidence" value="ECO:0007669"/>
    <property type="project" value="InterPro"/>
</dbReference>
<dbReference type="InterPro" id="IPR041228">
    <property type="entry name" value="Dynein_C"/>
</dbReference>
<keyword evidence="6" id="KW-0547">Nucleotide-binding</keyword>
<dbReference type="Pfam" id="PF12774">
    <property type="entry name" value="AAA_6"/>
    <property type="match status" value="1"/>
</dbReference>
<dbReference type="GO" id="GO:0051959">
    <property type="term" value="F:dynein light intermediate chain binding"/>
    <property type="evidence" value="ECO:0007669"/>
    <property type="project" value="InterPro"/>
</dbReference>
<dbReference type="GO" id="GO:0045505">
    <property type="term" value="F:dynein intermediate chain binding"/>
    <property type="evidence" value="ECO:0007669"/>
    <property type="project" value="InterPro"/>
</dbReference>
<dbReference type="InterPro" id="IPR041589">
    <property type="entry name" value="DNAH3_AAA_lid_1"/>
</dbReference>
<evidence type="ECO:0000256" key="8">
    <source>
        <dbReference type="ARBA" id="ARBA00023017"/>
    </source>
</evidence>
<dbReference type="Gene3D" id="6.10.140.1060">
    <property type="match status" value="1"/>
</dbReference>
<dbReference type="Gene3D" id="1.10.287.2620">
    <property type="match status" value="1"/>
</dbReference>
<dbReference type="Gene3D" id="1.20.58.1120">
    <property type="match status" value="1"/>
</dbReference>
<dbReference type="FunFam" id="1.10.287.2620:FF:000002">
    <property type="entry name" value="Dynein heavy chain 2, axonemal"/>
    <property type="match status" value="1"/>
</dbReference>
<evidence type="ECO:0000256" key="13">
    <source>
        <dbReference type="ARBA" id="ARBA00023273"/>
    </source>
</evidence>
<keyword evidence="8" id="KW-0243">Dynein</keyword>
<dbReference type="FunFam" id="1.20.920.20:FF:000006">
    <property type="entry name" value="Dynein, axonemal, heavy chain 6"/>
    <property type="match status" value="1"/>
</dbReference>
<name>A0A6P3XL59_DINQU</name>
<keyword evidence="7" id="KW-0067">ATP-binding</keyword>
<dbReference type="Pfam" id="PF18198">
    <property type="entry name" value="AAA_lid_11"/>
    <property type="match status" value="1"/>
</dbReference>
<dbReference type="InterPro" id="IPR043160">
    <property type="entry name" value="Dynein_C_barrel"/>
</dbReference>
<dbReference type="Gene3D" id="1.10.8.710">
    <property type="match status" value="1"/>
</dbReference>
<dbReference type="InterPro" id="IPR027417">
    <property type="entry name" value="P-loop_NTPase"/>
</dbReference>
<dbReference type="Gene3D" id="1.10.8.1220">
    <property type="match status" value="1"/>
</dbReference>
<feature type="domain" description="Dynein heavy chain coiled coil stalk" evidence="18">
    <location>
        <begin position="2259"/>
        <end position="2602"/>
    </location>
</feature>
<feature type="coiled-coil region" evidence="14">
    <location>
        <begin position="2488"/>
        <end position="2536"/>
    </location>
</feature>
<dbReference type="Gene3D" id="1.20.920.30">
    <property type="match status" value="1"/>
</dbReference>
<dbReference type="GO" id="GO:0008569">
    <property type="term" value="F:minus-end-directed microtubule motor activity"/>
    <property type="evidence" value="ECO:0007669"/>
    <property type="project" value="InterPro"/>
</dbReference>